<feature type="compositionally biased region" description="Basic residues" evidence="8">
    <location>
        <begin position="254"/>
        <end position="263"/>
    </location>
</feature>
<comment type="catalytic activity">
    <reaction evidence="4">
        <text>a 5'-end (N(7)-methyl 5'-triphosphoguanosine)-ribonucleoside in snoRNA + S-adenosyl-L-methionine = a 5'-end (N(2),N(7)-dimethyl 5'-triphosphoguanosine)-ribonucleoside in snoRNA + S-adenosyl-L-homocysteine + H(+)</text>
        <dbReference type="Rhea" id="RHEA:78475"/>
        <dbReference type="Rhea" id="RHEA-COMP:19086"/>
        <dbReference type="Rhea" id="RHEA-COMP:19088"/>
        <dbReference type="ChEBI" id="CHEBI:15378"/>
        <dbReference type="ChEBI" id="CHEBI:57856"/>
        <dbReference type="ChEBI" id="CHEBI:59789"/>
        <dbReference type="ChEBI" id="CHEBI:156461"/>
        <dbReference type="ChEBI" id="CHEBI:172880"/>
    </reaction>
    <physiologicalReaction direction="left-to-right" evidence="4">
        <dbReference type="Rhea" id="RHEA:78476"/>
    </physiologicalReaction>
</comment>
<evidence type="ECO:0000256" key="5">
    <source>
        <dbReference type="ARBA" id="ARBA00048763"/>
    </source>
</evidence>
<dbReference type="InterPro" id="IPR036020">
    <property type="entry name" value="WW_dom_sf"/>
</dbReference>
<feature type="region of interest" description="Disordered" evidence="8">
    <location>
        <begin position="248"/>
        <end position="303"/>
    </location>
</feature>
<feature type="region of interest" description="Disordered" evidence="8">
    <location>
        <begin position="468"/>
        <end position="608"/>
    </location>
</feature>
<dbReference type="GO" id="GO:0071164">
    <property type="term" value="F:RNA cap trimethylguanosine synthase activity"/>
    <property type="evidence" value="ECO:0007669"/>
    <property type="project" value="TreeGrafter"/>
</dbReference>
<feature type="compositionally biased region" description="Gly residues" evidence="8">
    <location>
        <begin position="575"/>
        <end position="604"/>
    </location>
</feature>
<feature type="compositionally biased region" description="Low complexity" evidence="8">
    <location>
        <begin position="293"/>
        <end position="302"/>
    </location>
</feature>
<dbReference type="InterPro" id="IPR019012">
    <property type="entry name" value="RNA_cap_Gua-N2-MeTrfase"/>
</dbReference>
<reference evidence="10 11" key="1">
    <citation type="journal article" date="2018" name="Plant J.">
        <title>Genome sequences of Chlorella sorokiniana UTEX 1602 and Micractinium conductrix SAG 241.80: implications to maltose excretion by a green alga.</title>
        <authorList>
            <person name="Arriola M.B."/>
            <person name="Velmurugan N."/>
            <person name="Zhang Y."/>
            <person name="Plunkett M.H."/>
            <person name="Hondzo H."/>
            <person name="Barney B.M."/>
        </authorList>
    </citation>
    <scope>NUCLEOTIDE SEQUENCE [LARGE SCALE GENOMIC DNA]</scope>
    <source>
        <strain evidence="10 11">SAG 241.80</strain>
    </source>
</reference>
<dbReference type="CDD" id="cd00201">
    <property type="entry name" value="WW"/>
    <property type="match status" value="1"/>
</dbReference>
<proteinExistence type="inferred from homology"/>
<evidence type="ECO:0000256" key="7">
    <source>
        <dbReference type="ARBA" id="ARBA00049790"/>
    </source>
</evidence>
<feature type="compositionally biased region" description="Low complexity" evidence="8">
    <location>
        <begin position="379"/>
        <end position="404"/>
    </location>
</feature>
<feature type="compositionally biased region" description="Basic residues" evidence="8">
    <location>
        <begin position="271"/>
        <end position="286"/>
    </location>
</feature>
<keyword evidence="11" id="KW-1185">Reference proteome</keyword>
<evidence type="ECO:0000256" key="2">
    <source>
        <dbReference type="ARBA" id="ARBA00025783"/>
    </source>
</evidence>
<feature type="compositionally biased region" description="Low complexity" evidence="8">
    <location>
        <begin position="499"/>
        <end position="519"/>
    </location>
</feature>
<protein>
    <recommendedName>
        <fullName evidence="1">Trimethylguanosine synthase</fullName>
    </recommendedName>
    <alternativeName>
        <fullName evidence="7">Cap-specific guanine-N(2) methyltransferase</fullName>
    </alternativeName>
</protein>
<feature type="domain" description="WW" evidence="9">
    <location>
        <begin position="206"/>
        <end position="236"/>
    </location>
</feature>
<dbReference type="InterPro" id="IPR001202">
    <property type="entry name" value="WW_dom"/>
</dbReference>
<dbReference type="STRING" id="554055.A0A2P6VAS3"/>
<dbReference type="GO" id="GO:0005634">
    <property type="term" value="C:nucleus"/>
    <property type="evidence" value="ECO:0007669"/>
    <property type="project" value="TreeGrafter"/>
</dbReference>
<dbReference type="OrthoDB" id="194443at2759"/>
<feature type="compositionally biased region" description="Low complexity" evidence="8">
    <location>
        <begin position="133"/>
        <end position="180"/>
    </location>
</feature>
<dbReference type="PROSITE" id="PS50020">
    <property type="entry name" value="WW_DOMAIN_2"/>
    <property type="match status" value="1"/>
</dbReference>
<comment type="caution">
    <text evidence="10">The sequence shown here is derived from an EMBL/GenBank/DDBJ whole genome shotgun (WGS) entry which is preliminary data.</text>
</comment>
<evidence type="ECO:0000256" key="1">
    <source>
        <dbReference type="ARBA" id="ARBA00018517"/>
    </source>
</evidence>
<comment type="catalytic activity">
    <reaction evidence="6">
        <text>a 5'-end (N(7)-methyl 5'-triphosphoguanosine)-ribonucleoside in snRNA + S-adenosyl-L-methionine = a 5'-end (N(2),N(7)-dimethyl 5'-triphosphoguanosine)-ribonucleoside in snRNA + S-adenosyl-L-homocysteine + H(+)</text>
        <dbReference type="Rhea" id="RHEA:78471"/>
        <dbReference type="Rhea" id="RHEA-COMP:19085"/>
        <dbReference type="Rhea" id="RHEA-COMP:19087"/>
        <dbReference type="ChEBI" id="CHEBI:15378"/>
        <dbReference type="ChEBI" id="CHEBI:57856"/>
        <dbReference type="ChEBI" id="CHEBI:59789"/>
        <dbReference type="ChEBI" id="CHEBI:156461"/>
        <dbReference type="ChEBI" id="CHEBI:172880"/>
    </reaction>
    <physiologicalReaction direction="left-to-right" evidence="6">
        <dbReference type="Rhea" id="RHEA:78472"/>
    </physiologicalReaction>
</comment>
<dbReference type="PANTHER" id="PTHR14741:SF32">
    <property type="entry name" value="TRIMETHYLGUANOSINE SYNTHASE"/>
    <property type="match status" value="1"/>
</dbReference>
<evidence type="ECO:0000259" key="9">
    <source>
        <dbReference type="PROSITE" id="PS50020"/>
    </source>
</evidence>
<comment type="catalytic activity">
    <reaction evidence="3">
        <text>a 5'-end (N(2),N(7)-dimethyl 5'-triphosphoguanosine)-ribonucleoside in snoRNA + S-adenosyl-L-methionine = a 5'-end (N(2),N(2),N(7)-trimethyl 5'-triphosphoguanosine)-ribonucleoside in snoRNA + S-adenosyl-L-homocysteine + H(+)</text>
        <dbReference type="Rhea" id="RHEA:78507"/>
        <dbReference type="Rhea" id="RHEA-COMP:19088"/>
        <dbReference type="Rhea" id="RHEA-COMP:19090"/>
        <dbReference type="ChEBI" id="CHEBI:15378"/>
        <dbReference type="ChEBI" id="CHEBI:57856"/>
        <dbReference type="ChEBI" id="CHEBI:59789"/>
        <dbReference type="ChEBI" id="CHEBI:167623"/>
        <dbReference type="ChEBI" id="CHEBI:172880"/>
    </reaction>
    <physiologicalReaction direction="left-to-right" evidence="3">
        <dbReference type="Rhea" id="RHEA:78508"/>
    </physiologicalReaction>
</comment>
<dbReference type="Gene3D" id="2.20.70.10">
    <property type="match status" value="1"/>
</dbReference>
<feature type="compositionally biased region" description="Low complexity" evidence="8">
    <location>
        <begin position="831"/>
        <end position="880"/>
    </location>
</feature>
<organism evidence="10 11">
    <name type="scientific">Micractinium conductrix</name>
    <dbReference type="NCBI Taxonomy" id="554055"/>
    <lineage>
        <taxon>Eukaryota</taxon>
        <taxon>Viridiplantae</taxon>
        <taxon>Chlorophyta</taxon>
        <taxon>core chlorophytes</taxon>
        <taxon>Trebouxiophyceae</taxon>
        <taxon>Chlorellales</taxon>
        <taxon>Chlorellaceae</taxon>
        <taxon>Chlorella clade</taxon>
        <taxon>Micractinium</taxon>
    </lineage>
</organism>
<accession>A0A2P6VAS3</accession>
<name>A0A2P6VAS3_9CHLO</name>
<dbReference type="PANTHER" id="PTHR14741">
    <property type="entry name" value="S-ADENOSYLMETHIONINE-DEPENDENT METHYLTRANSFERASE RELATED"/>
    <property type="match status" value="1"/>
</dbReference>
<comment type="similarity">
    <text evidence="2">Belongs to the methyltransferase superfamily. Trimethylguanosine synthase family.</text>
</comment>
<feature type="compositionally biased region" description="Low complexity" evidence="8">
    <location>
        <begin position="535"/>
        <end position="549"/>
    </location>
</feature>
<evidence type="ECO:0000256" key="3">
    <source>
        <dbReference type="ARBA" id="ARBA00047418"/>
    </source>
</evidence>
<evidence type="ECO:0000256" key="6">
    <source>
        <dbReference type="ARBA" id="ARBA00049075"/>
    </source>
</evidence>
<evidence type="ECO:0000313" key="10">
    <source>
        <dbReference type="EMBL" id="PSC71206.1"/>
    </source>
</evidence>
<comment type="catalytic activity">
    <reaction evidence="5">
        <text>a 5'-end (N(2),N(7)-dimethyl 5'-triphosphoguanosine)-ribonucleoside in snRNA + S-adenosyl-L-methionine = a 5'-end (N(2),N(2),N(7)-trimethyl 5'-triphosphoguanosine)-ribonucleoside in snRNA + S-adenosyl-L-homocysteine + H(+)</text>
        <dbReference type="Rhea" id="RHEA:78479"/>
        <dbReference type="Rhea" id="RHEA-COMP:19087"/>
        <dbReference type="Rhea" id="RHEA-COMP:19089"/>
        <dbReference type="ChEBI" id="CHEBI:15378"/>
        <dbReference type="ChEBI" id="CHEBI:57856"/>
        <dbReference type="ChEBI" id="CHEBI:59789"/>
        <dbReference type="ChEBI" id="CHEBI:167623"/>
        <dbReference type="ChEBI" id="CHEBI:172880"/>
    </reaction>
    <physiologicalReaction direction="left-to-right" evidence="5">
        <dbReference type="Rhea" id="RHEA:78480"/>
    </physiologicalReaction>
</comment>
<dbReference type="SUPFAM" id="SSF53335">
    <property type="entry name" value="S-adenosyl-L-methionine-dependent methyltransferases"/>
    <property type="match status" value="1"/>
</dbReference>
<dbReference type="Gene3D" id="3.40.50.150">
    <property type="entry name" value="Vaccinia Virus protein VP39"/>
    <property type="match status" value="1"/>
</dbReference>
<evidence type="ECO:0000313" key="11">
    <source>
        <dbReference type="Proteomes" id="UP000239649"/>
    </source>
</evidence>
<evidence type="ECO:0000256" key="8">
    <source>
        <dbReference type="SAM" id="MobiDB-lite"/>
    </source>
</evidence>
<dbReference type="Pfam" id="PF00397">
    <property type="entry name" value="WW"/>
    <property type="match status" value="1"/>
</dbReference>
<evidence type="ECO:0000256" key="4">
    <source>
        <dbReference type="ARBA" id="ARBA00048740"/>
    </source>
</evidence>
<dbReference type="Pfam" id="PF09445">
    <property type="entry name" value="Methyltransf_15"/>
    <property type="match status" value="1"/>
</dbReference>
<dbReference type="SMART" id="SM00456">
    <property type="entry name" value="WW"/>
    <property type="match status" value="1"/>
</dbReference>
<dbReference type="Proteomes" id="UP000239649">
    <property type="component" value="Unassembled WGS sequence"/>
</dbReference>
<feature type="compositionally biased region" description="Basic residues" evidence="8">
    <location>
        <begin position="550"/>
        <end position="561"/>
    </location>
</feature>
<feature type="region of interest" description="Disordered" evidence="8">
    <location>
        <begin position="370"/>
        <end position="447"/>
    </location>
</feature>
<dbReference type="PROSITE" id="PS01159">
    <property type="entry name" value="WW_DOMAIN_1"/>
    <property type="match status" value="1"/>
</dbReference>
<dbReference type="SUPFAM" id="SSF51045">
    <property type="entry name" value="WW domain"/>
    <property type="match status" value="1"/>
</dbReference>
<feature type="region of interest" description="Disordered" evidence="8">
    <location>
        <begin position="133"/>
        <end position="181"/>
    </location>
</feature>
<sequence>MSPPAEAPAARLRECNFVTCLDLGREDTSVYSLGPSCALHTRVFEDIGLVWNHKRRRDGGGGGDAPARARGTAAVQLGGWLDDEDSELGVDQEELQQIAALGLPAGFGSSKGLPGDFYDESYFASSARPAAGAEAGASPAAEEQRQPAAAAAPAAAEEAQQQAAPEQQQQHAVSPPQQHQLGVQPSLEQLAWQSAAAAQGVVAPGSPWQQAWDAGTGLFYYYNQDLQQTQWEPPAEGFRPAPYEWAAAAGHAQEHHHSHGHNGHGHDHSHHDNHHRHHHHHHGHPQHGHDHNAQQAQQAQQQPWAPIVSAADLEHHLVTRAASEKQLAQQAQQAQQQVQQAQQAQQHNAAALKAAVSMADLEAQLLAAAGGGGGGGGAAAAAGERQAGDAPMAAEPEQQQQLAADGGSAGLQGVAQPGGTHLRFESDGEEGEQSPPPPSAPEAAAGQDAEVLPAAAACAEDATEAAAASGAGASGGEGSSSSPSVDQLAADMQQRMAVSSPGGSPAQGQQQEAAAAEGELWPEEQEAIGGGGEAAGAAEEAGEQAGKAAQPKKKKKTKKRGQQVQQVAAGEAEEGGGAHSSAHGGGSGHGGAARHGGGGGGGGRRPVQLPAAMDRKLEKYWLQRYSLFSRFDEGIQVDDQGWYSVTPEVVARHHAARAVEALGPDCVACDPFAGAGGNVIQFALACRKTIAVEIDEGRMGMLQNNARVYGVAEKCEFIPGDFFEAAPRIQADVVFYSPPWGGPEYAQQPVYDVQLMGGQGFGLKKLLDLAFGTMGARGAIAFLPRNCDLRQLAATLPEGHTYCEVEREMVNNVCKGLTIYYGELARKPEQLQAAEQPPAAGEQPPAAAEQLPPAAAPEAAAPAAEQPQQLVAEQQQVEQQTDGHHRRTGSPGLAG</sequence>
<dbReference type="AlphaFoldDB" id="A0A2P6VAS3"/>
<feature type="region of interest" description="Disordered" evidence="8">
    <location>
        <begin position="831"/>
        <end position="895"/>
    </location>
</feature>
<dbReference type="EMBL" id="LHPF02000016">
    <property type="protein sequence ID" value="PSC71206.1"/>
    <property type="molecule type" value="Genomic_DNA"/>
</dbReference>
<gene>
    <name evidence="10" type="ORF">C2E20_5567</name>
</gene>
<dbReference type="InterPro" id="IPR029063">
    <property type="entry name" value="SAM-dependent_MTases_sf"/>
</dbReference>